<keyword evidence="6" id="KW-1185">Reference proteome</keyword>
<gene>
    <name evidence="5" type="ORF">L196_03856</name>
</gene>
<evidence type="ECO:0000256" key="4">
    <source>
        <dbReference type="ARBA" id="ARBA00025078"/>
    </source>
</evidence>
<protein>
    <recommendedName>
        <fullName evidence="2">Flagellar biosynthetic protein FlhB</fullName>
    </recommendedName>
</protein>
<name>A0AB33Z363_9GAMM</name>
<dbReference type="EMBL" id="ASHL01000002">
    <property type="protein sequence ID" value="EPD13638.1"/>
    <property type="molecule type" value="Genomic_DNA"/>
</dbReference>
<evidence type="ECO:0000256" key="2">
    <source>
        <dbReference type="ARBA" id="ARBA00021622"/>
    </source>
</evidence>
<accession>A0AB33Z363</accession>
<dbReference type="InterPro" id="IPR006135">
    <property type="entry name" value="T3SS_substrate_exporter"/>
</dbReference>
<dbReference type="InterPro" id="IPR029025">
    <property type="entry name" value="T3SS_substrate_exporter_C"/>
</dbReference>
<reference evidence="5 6" key="1">
    <citation type="journal article" date="2013" name="Genome Announc.">
        <title>Genome Sequence of the Pyrene- and Fluoranthene-Degrading Bacterium Cycloclasticus sp. Strain PY97M.</title>
        <authorList>
            <person name="Cui Z."/>
            <person name="Xu G."/>
            <person name="Li Q."/>
            <person name="Gao W."/>
            <person name="Zheng L."/>
        </authorList>
    </citation>
    <scope>NUCLEOTIDE SEQUENCE [LARGE SCALE GENOMIC DNA]</scope>
    <source>
        <strain evidence="5 6">PY97M</strain>
    </source>
</reference>
<sequence>MTDIVNPADIAIALKYDGQHAPTITAKGRGDLAQDIIDLAIANDIPFDHNPELVKILSSIPLGDEIPEALYIAVAEVIAFAYLLSGKVPDNYTGQPD</sequence>
<keyword evidence="5" id="KW-0282">Flagellum</keyword>
<dbReference type="PANTHER" id="PTHR30531">
    <property type="entry name" value="FLAGELLAR BIOSYNTHETIC PROTEIN FLHB"/>
    <property type="match status" value="1"/>
</dbReference>
<comment type="similarity">
    <text evidence="1">Belongs to the type III secretion exporter family.</text>
</comment>
<keyword evidence="3" id="KW-1006">Bacterial flagellum protein export</keyword>
<evidence type="ECO:0000256" key="1">
    <source>
        <dbReference type="ARBA" id="ARBA00010690"/>
    </source>
</evidence>
<comment type="caution">
    <text evidence="5">The sequence shown here is derived from an EMBL/GenBank/DDBJ whole genome shotgun (WGS) entry which is preliminary data.</text>
</comment>
<dbReference type="Proteomes" id="UP000015462">
    <property type="component" value="Unassembled WGS sequence"/>
</dbReference>
<evidence type="ECO:0000313" key="5">
    <source>
        <dbReference type="EMBL" id="EPD13638.1"/>
    </source>
</evidence>
<dbReference type="SUPFAM" id="SSF160544">
    <property type="entry name" value="EscU C-terminal domain-like"/>
    <property type="match status" value="1"/>
</dbReference>
<dbReference type="GO" id="GO:0005886">
    <property type="term" value="C:plasma membrane"/>
    <property type="evidence" value="ECO:0007669"/>
    <property type="project" value="TreeGrafter"/>
</dbReference>
<proteinExistence type="inferred from homology"/>
<comment type="function">
    <text evidence="4">Required for formation of the rod structure in the basal body of the flagellar apparatus. Together with FliI and FliH, may constitute the export apparatus of flagellin.</text>
</comment>
<dbReference type="Pfam" id="PF01312">
    <property type="entry name" value="Bac_export_2"/>
    <property type="match status" value="1"/>
</dbReference>
<keyword evidence="5" id="KW-0966">Cell projection</keyword>
<organism evidence="5 6">
    <name type="scientific">Cycloclasticus pugetii</name>
    <dbReference type="NCBI Taxonomy" id="34068"/>
    <lineage>
        <taxon>Bacteria</taxon>
        <taxon>Pseudomonadati</taxon>
        <taxon>Pseudomonadota</taxon>
        <taxon>Gammaproteobacteria</taxon>
        <taxon>Thiotrichales</taxon>
        <taxon>Piscirickettsiaceae</taxon>
        <taxon>Cycloclasticus</taxon>
    </lineage>
</organism>
<evidence type="ECO:0000256" key="3">
    <source>
        <dbReference type="ARBA" id="ARBA00023225"/>
    </source>
</evidence>
<keyword evidence="5" id="KW-0969">Cilium</keyword>
<dbReference type="AlphaFoldDB" id="A0AB33Z363"/>
<keyword evidence="3" id="KW-0813">Transport</keyword>
<dbReference type="GO" id="GO:0009306">
    <property type="term" value="P:protein secretion"/>
    <property type="evidence" value="ECO:0007669"/>
    <property type="project" value="InterPro"/>
</dbReference>
<dbReference type="Gene3D" id="3.40.1690.10">
    <property type="entry name" value="secretion proteins EscU"/>
    <property type="match status" value="1"/>
</dbReference>
<dbReference type="RefSeq" id="WP_016390022.1">
    <property type="nucleotide sequence ID" value="NZ_FQZJ01000001.1"/>
</dbReference>
<dbReference type="PANTHER" id="PTHR30531:SF12">
    <property type="entry name" value="FLAGELLAR BIOSYNTHETIC PROTEIN FLHB"/>
    <property type="match status" value="1"/>
</dbReference>
<keyword evidence="3" id="KW-0653">Protein transport</keyword>
<evidence type="ECO:0000313" key="6">
    <source>
        <dbReference type="Proteomes" id="UP000015462"/>
    </source>
</evidence>